<dbReference type="InterPro" id="IPR020557">
    <property type="entry name" value="Fumarate_lyase_CS"/>
</dbReference>
<reference evidence="18" key="1">
    <citation type="journal article" date="2012" name="J. Bacteriol.">
        <title>Complete genome sequence of the hydrogenotrophic, methanogenic archaeon Methanoculleus bourgensis strain MS2T, isolated from a sewage sludge digester.</title>
        <authorList>
            <person name="Maus I."/>
            <person name="Wibberg D."/>
            <person name="Stantscheff R."/>
            <person name="Eikmeyer F.G."/>
            <person name="Seffner A."/>
            <person name="Boelter J."/>
            <person name="Szczepanowski R."/>
            <person name="Blom J."/>
            <person name="Jaenicke S."/>
            <person name="Konig H."/>
            <person name="Puhler A."/>
            <person name="Schluter A."/>
        </authorList>
    </citation>
    <scope>NUCLEOTIDE SEQUENCE [LARGE SCALE GENOMIC DNA]</scope>
    <source>
        <strain evidence="18">ATCC 43281 / DSM 3045 / OCM 15 / MS2</strain>
    </source>
</reference>
<protein>
    <recommendedName>
        <fullName evidence="6 13">Adenylosuccinate lyase</fullName>
        <shortName evidence="14">ASL</shortName>
        <ecNumber evidence="5 13">4.3.2.2</ecNumber>
    </recommendedName>
    <alternativeName>
        <fullName evidence="11 14">Adenylosuccinase</fullName>
    </alternativeName>
</protein>
<comment type="subunit">
    <text evidence="4">Homotetramer. Residues from neighboring subunits contribute catalytic and substrate-binding residues to each active site.</text>
</comment>
<comment type="pathway">
    <text evidence="1 14">Purine metabolism; IMP biosynthesis via de novo pathway; 5-amino-1-(5-phospho-D-ribosyl)imidazole-4-carboxamide from 5-amino-1-(5-phospho-D-ribosyl)imidazole-4-carboxylate: step 2/2.</text>
</comment>
<dbReference type="PANTHER" id="PTHR43172:SF1">
    <property type="entry name" value="ADENYLOSUCCINATE LYASE"/>
    <property type="match status" value="1"/>
</dbReference>
<dbReference type="InterPro" id="IPR008948">
    <property type="entry name" value="L-Aspartase-like"/>
</dbReference>
<evidence type="ECO:0000256" key="2">
    <source>
        <dbReference type="ARBA" id="ARBA00004734"/>
    </source>
</evidence>
<evidence type="ECO:0000256" key="11">
    <source>
        <dbReference type="ARBA" id="ARBA00030717"/>
    </source>
</evidence>
<evidence type="ECO:0000256" key="1">
    <source>
        <dbReference type="ARBA" id="ARBA00004706"/>
    </source>
</evidence>
<dbReference type="KEGG" id="mbg:BN140_2368"/>
<evidence type="ECO:0000256" key="5">
    <source>
        <dbReference type="ARBA" id="ARBA00012339"/>
    </source>
</evidence>
<dbReference type="GO" id="GO:0004018">
    <property type="term" value="F:N6-(1,2-dicarboxyethyl)AMP AMP-lyase (fumarate-forming) activity"/>
    <property type="evidence" value="ECO:0007669"/>
    <property type="project" value="UniProtKB-UniRule"/>
</dbReference>
<dbReference type="AlphaFoldDB" id="I7KDX9"/>
<evidence type="ECO:0000256" key="13">
    <source>
        <dbReference type="NCBIfam" id="TIGR00928"/>
    </source>
</evidence>
<dbReference type="Proteomes" id="UP000009007">
    <property type="component" value="Chromosome I"/>
</dbReference>
<dbReference type="InterPro" id="IPR022761">
    <property type="entry name" value="Fumarate_lyase_N"/>
</dbReference>
<comment type="similarity">
    <text evidence="3 14">Belongs to the lyase 1 family. Adenylosuccinate lyase subfamily.</text>
</comment>
<dbReference type="SUPFAM" id="SSF48557">
    <property type="entry name" value="L-aspartase-like"/>
    <property type="match status" value="1"/>
</dbReference>
<dbReference type="SMART" id="SM00998">
    <property type="entry name" value="ADSL_C"/>
    <property type="match status" value="1"/>
</dbReference>
<dbReference type="Pfam" id="PF10397">
    <property type="entry name" value="ADSL_C"/>
    <property type="match status" value="1"/>
</dbReference>
<name>I7KDX9_METBM</name>
<evidence type="ECO:0000313" key="17">
    <source>
        <dbReference type="EMBL" id="CCJ37291.1"/>
    </source>
</evidence>
<evidence type="ECO:0000256" key="15">
    <source>
        <dbReference type="SAM" id="MobiDB-lite"/>
    </source>
</evidence>
<proteinExistence type="inferred from homology"/>
<dbReference type="PANTHER" id="PTHR43172">
    <property type="entry name" value="ADENYLOSUCCINATE LYASE"/>
    <property type="match status" value="1"/>
</dbReference>
<dbReference type="GO" id="GO:0044208">
    <property type="term" value="P:'de novo' AMP biosynthetic process"/>
    <property type="evidence" value="ECO:0007669"/>
    <property type="project" value="UniProtKB-UniPathway"/>
</dbReference>
<dbReference type="InterPro" id="IPR004769">
    <property type="entry name" value="Pur_lyase"/>
</dbReference>
<evidence type="ECO:0000313" key="18">
    <source>
        <dbReference type="Proteomes" id="UP000009007"/>
    </source>
</evidence>
<dbReference type="NCBIfam" id="TIGR00928">
    <property type="entry name" value="purB"/>
    <property type="match status" value="1"/>
</dbReference>
<feature type="domain" description="Adenylosuccinate lyase C-terminal" evidence="16">
    <location>
        <begin position="417"/>
        <end position="497"/>
    </location>
</feature>
<dbReference type="CDD" id="cd01360">
    <property type="entry name" value="Adenylsuccinate_lyase_1"/>
    <property type="match status" value="1"/>
</dbReference>
<dbReference type="STRING" id="1201294.BN140_2368"/>
<dbReference type="InterPro" id="IPR000362">
    <property type="entry name" value="Fumarate_lyase_fam"/>
</dbReference>
<dbReference type="PATRIC" id="fig|1201294.9.peg.2643"/>
<evidence type="ECO:0000256" key="14">
    <source>
        <dbReference type="RuleBase" id="RU361172"/>
    </source>
</evidence>
<dbReference type="PRINTS" id="PR00149">
    <property type="entry name" value="FUMRATELYASE"/>
</dbReference>
<comment type="catalytic activity">
    <reaction evidence="9">
        <text>(2S)-2-[5-amino-1-(5-phospho-beta-D-ribosyl)imidazole-4-carboxamido]succinate = 5-amino-1-(5-phospho-beta-D-ribosyl)imidazole-4-carboxamide + fumarate</text>
        <dbReference type="Rhea" id="RHEA:23920"/>
        <dbReference type="ChEBI" id="CHEBI:29806"/>
        <dbReference type="ChEBI" id="CHEBI:58443"/>
        <dbReference type="ChEBI" id="CHEBI:58475"/>
        <dbReference type="EC" id="4.3.2.2"/>
    </reaction>
    <physiologicalReaction direction="left-to-right" evidence="9">
        <dbReference type="Rhea" id="RHEA:23921"/>
    </physiologicalReaction>
</comment>
<dbReference type="InterPro" id="IPR019468">
    <property type="entry name" value="AdenyloSucc_lyase_C"/>
</dbReference>
<evidence type="ECO:0000259" key="16">
    <source>
        <dbReference type="SMART" id="SM00998"/>
    </source>
</evidence>
<accession>I7KDX9</accession>
<feature type="region of interest" description="Disordered" evidence="15">
    <location>
        <begin position="1"/>
        <end position="45"/>
    </location>
</feature>
<comment type="pathway">
    <text evidence="2 14">Purine metabolism; AMP biosynthesis via de novo pathway; AMP from IMP: step 2/2.</text>
</comment>
<evidence type="ECO:0000256" key="12">
    <source>
        <dbReference type="ARBA" id="ARBA00049115"/>
    </source>
</evidence>
<dbReference type="Pfam" id="PF00206">
    <property type="entry name" value="Lyase_1"/>
    <property type="match status" value="1"/>
</dbReference>
<comment type="catalytic activity">
    <reaction evidence="12">
        <text>N(6)-(1,2-dicarboxyethyl)-AMP = fumarate + AMP</text>
        <dbReference type="Rhea" id="RHEA:16853"/>
        <dbReference type="ChEBI" id="CHEBI:29806"/>
        <dbReference type="ChEBI" id="CHEBI:57567"/>
        <dbReference type="ChEBI" id="CHEBI:456215"/>
        <dbReference type="EC" id="4.3.2.2"/>
    </reaction>
    <physiologicalReaction direction="left-to-right" evidence="12">
        <dbReference type="Rhea" id="RHEA:16854"/>
    </physiologicalReaction>
</comment>
<dbReference type="HOGENOM" id="CLU_030949_0_1_2"/>
<comment type="function">
    <text evidence="10">Catalyzes two reactions in de novo purine nucleotide biosynthesis. Catalyzes the breakdown of 5-aminoimidazole- (N-succinylocarboxamide) ribotide (SAICAR or 2-[5-amino-1-(5-phospho-beta-D-ribosyl)imidazole-4-carboxamido]succinate) to 5-aminoimidazole-4-carboxamide ribotide (AICAR or 5-amino-1-(5-phospho-beta-D-ribosyl)imidazole-4-carboxamide) and fumarate, and of adenylosuccinate (ADS or N(6)-(1,2-dicarboxyethyl)-AMP) to adenosine monophosphate (AMP) and fumarate.</text>
</comment>
<dbReference type="PRINTS" id="PR00145">
    <property type="entry name" value="ARGSUCLYASE"/>
</dbReference>
<keyword evidence="8 14" id="KW-0456">Lyase</keyword>
<dbReference type="GO" id="GO:0070626">
    <property type="term" value="F:(S)-2-(5-amino-1-(5-phospho-D-ribosyl)imidazole-4-carboxamido) succinate lyase (fumarate-forming) activity"/>
    <property type="evidence" value="ECO:0007669"/>
    <property type="project" value="TreeGrafter"/>
</dbReference>
<feature type="compositionally biased region" description="Basic and acidic residues" evidence="15">
    <location>
        <begin position="12"/>
        <end position="23"/>
    </location>
</feature>
<dbReference type="EC" id="4.3.2.2" evidence="5 13"/>
<dbReference type="Gene3D" id="1.10.40.30">
    <property type="entry name" value="Fumarase/aspartase (C-terminal domain)"/>
    <property type="match status" value="1"/>
</dbReference>
<sequence length="505" mass="56209">MSDGPEGQAELEADRCGTRRSCDDSQDPPSMPDRSKEDTLEHSAVTTPFLRGNANRYSTMAIHPIDYRYGTPEMRAVWSEENRFRAIVMAEVALARAEAAHGMIPREDAETIAANAPNARLERAKEIEAEINHDMMAIVKAVTEVCGDAGRWIHYGATSNDILDTATALQIRDSLALIEEKLGRLLSVLLFRSAETKTLVCAGRTHGQIGVPTTYGLRFAIWASEISRQIERLRQMRPRVVVGHLTGAVGTQAALGDAGIEIQETMMEFLGIRSVDVSNQIISRDRYAEYFMFLANVATTLDKIGLEIRLMQRSEIGELAEAFGKKQVGSSTMPHKRNPIKSEQVCGLSRIVRSAVGPALQNNVLWDERDLTNSSPERVIFPEASVLADHILKVMTDVVEGLEFNKANIRKNLMMLRGVNLAESVMIELTKRGMNRQEAHEVMRTASMQALAEDRDLSQVLSQRPEVTRFVTRDELDALLDPDAYIGTAVRQVDRLIDKLRPLCP</sequence>
<dbReference type="GO" id="GO:0006189">
    <property type="term" value="P:'de novo' IMP biosynthetic process"/>
    <property type="evidence" value="ECO:0007669"/>
    <property type="project" value="UniProtKB-UniPathway"/>
</dbReference>
<evidence type="ECO:0000256" key="3">
    <source>
        <dbReference type="ARBA" id="ARBA00008273"/>
    </source>
</evidence>
<keyword evidence="7 14" id="KW-0658">Purine biosynthesis</keyword>
<dbReference type="Gene3D" id="1.20.200.10">
    <property type="entry name" value="Fumarase/aspartase (Central domain)"/>
    <property type="match status" value="1"/>
</dbReference>
<evidence type="ECO:0000256" key="7">
    <source>
        <dbReference type="ARBA" id="ARBA00022755"/>
    </source>
</evidence>
<evidence type="ECO:0000256" key="4">
    <source>
        <dbReference type="ARBA" id="ARBA00011668"/>
    </source>
</evidence>
<evidence type="ECO:0000256" key="10">
    <source>
        <dbReference type="ARBA" id="ARBA00025012"/>
    </source>
</evidence>
<dbReference type="Gene3D" id="1.10.275.60">
    <property type="match status" value="1"/>
</dbReference>
<dbReference type="EMBL" id="HE964772">
    <property type="protein sequence ID" value="CCJ37291.1"/>
    <property type="molecule type" value="Genomic_DNA"/>
</dbReference>
<evidence type="ECO:0000256" key="6">
    <source>
        <dbReference type="ARBA" id="ARBA00017058"/>
    </source>
</evidence>
<organism evidence="17 18">
    <name type="scientific">Methanoculleus bourgensis (strain ATCC 43281 / DSM 3045 / OCM 15 / MS2)</name>
    <name type="common">Methanogenium bourgense</name>
    <dbReference type="NCBI Taxonomy" id="1201294"/>
    <lineage>
        <taxon>Archaea</taxon>
        <taxon>Methanobacteriati</taxon>
        <taxon>Methanobacteriota</taxon>
        <taxon>Stenosarchaea group</taxon>
        <taxon>Methanomicrobia</taxon>
        <taxon>Methanomicrobiales</taxon>
        <taxon>Methanomicrobiaceae</taxon>
        <taxon>Methanoculleus</taxon>
    </lineage>
</organism>
<dbReference type="GO" id="GO:0005829">
    <property type="term" value="C:cytosol"/>
    <property type="evidence" value="ECO:0007669"/>
    <property type="project" value="TreeGrafter"/>
</dbReference>
<evidence type="ECO:0000256" key="9">
    <source>
        <dbReference type="ARBA" id="ARBA00024477"/>
    </source>
</evidence>
<dbReference type="FunFam" id="1.20.200.10:FF:000008">
    <property type="entry name" value="Adenylosuccinate lyase"/>
    <property type="match status" value="1"/>
</dbReference>
<evidence type="ECO:0000256" key="8">
    <source>
        <dbReference type="ARBA" id="ARBA00023239"/>
    </source>
</evidence>
<dbReference type="UniPathway" id="UPA00075">
    <property type="reaction ID" value="UER00336"/>
</dbReference>
<keyword evidence="18" id="KW-1185">Reference proteome</keyword>
<dbReference type="UniPathway" id="UPA00074">
    <property type="reaction ID" value="UER00132"/>
</dbReference>
<dbReference type="PROSITE" id="PS00163">
    <property type="entry name" value="FUMARATE_LYASES"/>
    <property type="match status" value="1"/>
</dbReference>
<gene>
    <name evidence="17" type="primary">purB</name>
    <name evidence="17" type="ordered locus">BN140_2368</name>
</gene>